<dbReference type="EC" id="3.5.1.44" evidence="5"/>
<comment type="caution">
    <text evidence="10">The sequence shown here is derived from an EMBL/GenBank/DDBJ whole genome shotgun (WGS) entry which is preliminary data.</text>
</comment>
<comment type="domain">
    <text evidence="5">Contains a C-terminal catalytic domain, and an N-terminal region which modulates catalytic activity.</text>
</comment>
<feature type="domain" description="Response regulatory" evidence="8">
    <location>
        <begin position="4"/>
        <end position="121"/>
    </location>
</feature>
<evidence type="ECO:0000256" key="4">
    <source>
        <dbReference type="ARBA" id="ARBA00048267"/>
    </source>
</evidence>
<dbReference type="NCBIfam" id="NF001965">
    <property type="entry name" value="PRK00742.1"/>
    <property type="match status" value="1"/>
</dbReference>
<evidence type="ECO:0000256" key="1">
    <source>
        <dbReference type="ARBA" id="ARBA00022490"/>
    </source>
</evidence>
<organism evidence="10 11">
    <name type="scientific">Sulfurimonas gotlandica (strain DSM 19862 / JCM 16533 / GD1)</name>
    <dbReference type="NCBI Taxonomy" id="929558"/>
    <lineage>
        <taxon>Bacteria</taxon>
        <taxon>Pseudomonadati</taxon>
        <taxon>Campylobacterota</taxon>
        <taxon>Epsilonproteobacteria</taxon>
        <taxon>Campylobacterales</taxon>
        <taxon>Sulfurimonadaceae</taxon>
        <taxon>Sulfurimonas</taxon>
    </lineage>
</organism>
<keyword evidence="2 5" id="KW-0145">Chemotaxis</keyword>
<evidence type="ECO:0000256" key="6">
    <source>
        <dbReference type="PROSITE-ProRule" id="PRU00050"/>
    </source>
</evidence>
<dbReference type="HAMAP" id="MF_00099">
    <property type="entry name" value="CheB_chemtxs"/>
    <property type="match status" value="1"/>
</dbReference>
<dbReference type="CDD" id="cd17541">
    <property type="entry name" value="REC_CheB-like"/>
    <property type="match status" value="1"/>
</dbReference>
<keyword evidence="1 5" id="KW-0963">Cytoplasm</keyword>
<comment type="PTM">
    <text evidence="5">Phosphorylated by CheA. Phosphorylation of the N-terminal regulatory domain activates the methylesterase activity.</text>
</comment>
<dbReference type="NCBIfam" id="NF009206">
    <property type="entry name" value="PRK12555.1"/>
    <property type="match status" value="1"/>
</dbReference>
<evidence type="ECO:0000256" key="2">
    <source>
        <dbReference type="ARBA" id="ARBA00022500"/>
    </source>
</evidence>
<dbReference type="InterPro" id="IPR011006">
    <property type="entry name" value="CheY-like_superfamily"/>
</dbReference>
<comment type="catalytic activity">
    <reaction evidence="5">
        <text>L-glutaminyl-[protein] + H2O = L-glutamyl-[protein] + NH4(+)</text>
        <dbReference type="Rhea" id="RHEA:16441"/>
        <dbReference type="Rhea" id="RHEA-COMP:10207"/>
        <dbReference type="Rhea" id="RHEA-COMP:10208"/>
        <dbReference type="ChEBI" id="CHEBI:15377"/>
        <dbReference type="ChEBI" id="CHEBI:28938"/>
        <dbReference type="ChEBI" id="CHEBI:29973"/>
        <dbReference type="ChEBI" id="CHEBI:30011"/>
        <dbReference type="EC" id="3.5.1.44"/>
    </reaction>
</comment>
<dbReference type="Pfam" id="PF01339">
    <property type="entry name" value="CheB_methylest"/>
    <property type="match status" value="1"/>
</dbReference>
<evidence type="ECO:0000259" key="9">
    <source>
        <dbReference type="PROSITE" id="PS50122"/>
    </source>
</evidence>
<dbReference type="GO" id="GO:0005737">
    <property type="term" value="C:cytoplasm"/>
    <property type="evidence" value="ECO:0007669"/>
    <property type="project" value="UniProtKB-SubCell"/>
</dbReference>
<sequence length="345" mass="37347">MRFKVLVVDDSATAREIITSILSSDPDIKEIVTANDAYEARDIIVDFKPDVICLDIEMPKMDGITFLRKIMKYMPTPVVMVSKMTKAGASKTLESLEAGAVDVVEKPTMKMLNDSDKHALELIEKVKSAAGANILNKANPASIVHLTFTKPSSQTRQKVIAIGVSTGGVEALKNFLPQFPKSSPGMLIVQHMPENFTKQLADRLNTFCDIEVREAKNGDILTDGIALIAPGDLHMVLRYSNKQYHVELGTGEKVSGHRPSVDVLFNSVAKTASNDAVGIILTGMGSDGAKGLLNMRKSGAMTFGQDSVSSVVYGMPKVANDLGAVVKQNSLKALPRDILKYLEKV</sequence>
<dbReference type="STRING" id="929558.SMGD1_2106"/>
<dbReference type="HOGENOM" id="CLU_000445_51_0_7"/>
<gene>
    <name evidence="10" type="primary">cheB1</name>
    <name evidence="5" type="synonym">cheB</name>
    <name evidence="10" type="ORF">SMGD1_2106</name>
</gene>
<feature type="active site" evidence="5 6">
    <location>
        <position position="165"/>
    </location>
</feature>
<dbReference type="PATRIC" id="fig|929558.5.peg.2097"/>
<dbReference type="RefSeq" id="WP_008335197.1">
    <property type="nucleotide sequence ID" value="NZ_AFRZ01000001.1"/>
</dbReference>
<dbReference type="OrthoDB" id="9793421at2"/>
<dbReference type="PANTHER" id="PTHR42872">
    <property type="entry name" value="PROTEIN-GLUTAMATE METHYLESTERASE/PROTEIN-GLUTAMINE GLUTAMINASE"/>
    <property type="match status" value="1"/>
</dbReference>
<evidence type="ECO:0000313" key="11">
    <source>
        <dbReference type="Proteomes" id="UP000006431"/>
    </source>
</evidence>
<reference evidence="10 11" key="1">
    <citation type="journal article" date="2012" name="Proc. Natl. Acad. Sci. U.S.A.">
        <title>Genome and physiology of a model Epsilonproteobacterium responsible for sulfide detoxification in marine oxygen depletion zones.</title>
        <authorList>
            <person name="Grote J."/>
            <person name="Schott T."/>
            <person name="Bruckner C.G."/>
            <person name="Glockner F.O."/>
            <person name="Jost G."/>
            <person name="Teeling H."/>
            <person name="Labrenz M."/>
            <person name="Jurgens K."/>
        </authorList>
    </citation>
    <scope>NUCLEOTIDE SEQUENCE [LARGE SCALE GENOMIC DNA]</scope>
    <source>
        <strain evidence="10 11">GD1</strain>
    </source>
</reference>
<dbReference type="GO" id="GO:0000156">
    <property type="term" value="F:phosphorelay response regulator activity"/>
    <property type="evidence" value="ECO:0007669"/>
    <property type="project" value="InterPro"/>
</dbReference>
<dbReference type="EC" id="3.1.1.61" evidence="5"/>
<dbReference type="PROSITE" id="PS50122">
    <property type="entry name" value="CHEB"/>
    <property type="match status" value="1"/>
</dbReference>
<dbReference type="GO" id="GO:0050568">
    <property type="term" value="F:protein-glutamine glutaminase activity"/>
    <property type="evidence" value="ECO:0007669"/>
    <property type="project" value="UniProtKB-UniRule"/>
</dbReference>
<keyword evidence="5 7" id="KW-0597">Phosphoprotein</keyword>
<evidence type="ECO:0000256" key="7">
    <source>
        <dbReference type="PROSITE-ProRule" id="PRU00169"/>
    </source>
</evidence>
<comment type="similarity">
    <text evidence="5">Belongs to the CheB family.</text>
</comment>
<proteinExistence type="inferred from homology"/>
<comment type="catalytic activity">
    <reaction evidence="4 5">
        <text>[protein]-L-glutamate 5-O-methyl ester + H2O = L-glutamyl-[protein] + methanol + H(+)</text>
        <dbReference type="Rhea" id="RHEA:23236"/>
        <dbReference type="Rhea" id="RHEA-COMP:10208"/>
        <dbReference type="Rhea" id="RHEA-COMP:10311"/>
        <dbReference type="ChEBI" id="CHEBI:15377"/>
        <dbReference type="ChEBI" id="CHEBI:15378"/>
        <dbReference type="ChEBI" id="CHEBI:17790"/>
        <dbReference type="ChEBI" id="CHEBI:29973"/>
        <dbReference type="ChEBI" id="CHEBI:82795"/>
        <dbReference type="EC" id="3.1.1.61"/>
    </reaction>
</comment>
<dbReference type="Gene3D" id="3.40.50.180">
    <property type="entry name" value="Methylesterase CheB, C-terminal domain"/>
    <property type="match status" value="1"/>
</dbReference>
<keyword evidence="3 5" id="KW-0378">Hydrolase</keyword>
<feature type="active site" evidence="5 6">
    <location>
        <position position="287"/>
    </location>
</feature>
<dbReference type="Gene3D" id="3.40.50.2300">
    <property type="match status" value="1"/>
</dbReference>
<dbReference type="EMBL" id="AFRZ01000001">
    <property type="protein sequence ID" value="EHP30629.1"/>
    <property type="molecule type" value="Genomic_DNA"/>
</dbReference>
<feature type="active site" evidence="5 6">
    <location>
        <position position="191"/>
    </location>
</feature>
<dbReference type="eggNOG" id="COG2201">
    <property type="taxonomic scope" value="Bacteria"/>
</dbReference>
<dbReference type="SUPFAM" id="SSF52738">
    <property type="entry name" value="Methylesterase CheB, C-terminal domain"/>
    <property type="match status" value="1"/>
</dbReference>
<accession>B6BJA8</accession>
<dbReference type="PANTHER" id="PTHR42872:SF6">
    <property type="entry name" value="PROTEIN-GLUTAMATE METHYLESTERASE_PROTEIN-GLUTAMINE GLUTAMINASE"/>
    <property type="match status" value="1"/>
</dbReference>
<evidence type="ECO:0000259" key="8">
    <source>
        <dbReference type="PROSITE" id="PS50110"/>
    </source>
</evidence>
<dbReference type="InterPro" id="IPR008248">
    <property type="entry name" value="CheB-like"/>
</dbReference>
<dbReference type="InterPro" id="IPR035909">
    <property type="entry name" value="CheB_C"/>
</dbReference>
<dbReference type="CDD" id="cd16432">
    <property type="entry name" value="CheB_Rec"/>
    <property type="match status" value="1"/>
</dbReference>
<comment type="function">
    <text evidence="5">Involved in chemotaxis. Part of a chemotaxis signal transduction system that modulates chemotaxis in response to various stimuli. Catalyzes the demethylation of specific methylglutamate residues introduced into the chemoreceptors (methyl-accepting chemotaxis proteins or MCP) by CheR. Also mediates the irreversible deamidation of specific glutamine residues to glutamic acid.</text>
</comment>
<dbReference type="InterPro" id="IPR000673">
    <property type="entry name" value="Sig_transdc_resp-reg_Me-estase"/>
</dbReference>
<protein>
    <recommendedName>
        <fullName evidence="5">Protein-glutamate methylesterase/protein-glutamine glutaminase</fullName>
        <ecNumber evidence="5">3.1.1.61</ecNumber>
        <ecNumber evidence="5">3.5.1.44</ecNumber>
    </recommendedName>
</protein>
<dbReference type="InterPro" id="IPR001789">
    <property type="entry name" value="Sig_transdc_resp-reg_receiver"/>
</dbReference>
<keyword evidence="11" id="KW-1185">Reference proteome</keyword>
<dbReference type="Pfam" id="PF00072">
    <property type="entry name" value="Response_reg"/>
    <property type="match status" value="1"/>
</dbReference>
<feature type="modified residue" description="4-aspartylphosphate" evidence="5 7">
    <location>
        <position position="55"/>
    </location>
</feature>
<evidence type="ECO:0000256" key="3">
    <source>
        <dbReference type="ARBA" id="ARBA00022801"/>
    </source>
</evidence>
<feature type="domain" description="CheB-type methylesterase" evidence="9">
    <location>
        <begin position="151"/>
        <end position="345"/>
    </location>
</feature>
<evidence type="ECO:0000256" key="5">
    <source>
        <dbReference type="HAMAP-Rule" id="MF_00099"/>
    </source>
</evidence>
<dbReference type="GO" id="GO:0008984">
    <property type="term" value="F:protein-glutamate methylesterase activity"/>
    <property type="evidence" value="ECO:0007669"/>
    <property type="project" value="UniProtKB-UniRule"/>
</dbReference>
<dbReference type="PIRSF" id="PIRSF000876">
    <property type="entry name" value="RR_chemtxs_CheB"/>
    <property type="match status" value="1"/>
</dbReference>
<dbReference type="PROSITE" id="PS50110">
    <property type="entry name" value="RESPONSE_REGULATORY"/>
    <property type="match status" value="1"/>
</dbReference>
<name>B6BJA8_SULGG</name>
<dbReference type="SMART" id="SM00448">
    <property type="entry name" value="REC"/>
    <property type="match status" value="1"/>
</dbReference>
<comment type="subcellular location">
    <subcellularLocation>
        <location evidence="5">Cytoplasm</location>
    </subcellularLocation>
</comment>
<dbReference type="Proteomes" id="UP000006431">
    <property type="component" value="Unassembled WGS sequence"/>
</dbReference>
<dbReference type="AlphaFoldDB" id="B6BJA8"/>
<accession>H1FXD3</accession>
<dbReference type="GO" id="GO:0006935">
    <property type="term" value="P:chemotaxis"/>
    <property type="evidence" value="ECO:0007669"/>
    <property type="project" value="UniProtKB-UniRule"/>
</dbReference>
<dbReference type="SUPFAM" id="SSF52172">
    <property type="entry name" value="CheY-like"/>
    <property type="match status" value="1"/>
</dbReference>
<evidence type="ECO:0000313" key="10">
    <source>
        <dbReference type="EMBL" id="EHP30629.1"/>
    </source>
</evidence>